<keyword evidence="8 10" id="KW-0472">Membrane</keyword>
<evidence type="ECO:0000256" key="7">
    <source>
        <dbReference type="ARBA" id="ARBA00023128"/>
    </source>
</evidence>
<evidence type="ECO:0000313" key="11">
    <source>
        <dbReference type="EMBL" id="EDV24116.1"/>
    </source>
</evidence>
<dbReference type="InterPro" id="IPR022533">
    <property type="entry name" value="Cox20"/>
</dbReference>
<reference evidence="11 12" key="1">
    <citation type="journal article" date="2008" name="Nature">
        <title>The Trichoplax genome and the nature of placozoans.</title>
        <authorList>
            <person name="Srivastava M."/>
            <person name="Begovic E."/>
            <person name="Chapman J."/>
            <person name="Putnam N.H."/>
            <person name="Hellsten U."/>
            <person name="Kawashima T."/>
            <person name="Kuo A."/>
            <person name="Mitros T."/>
            <person name="Salamov A."/>
            <person name="Carpenter M.L."/>
            <person name="Signorovitch A.Y."/>
            <person name="Moreno M.A."/>
            <person name="Kamm K."/>
            <person name="Grimwood J."/>
            <person name="Schmutz J."/>
            <person name="Shapiro H."/>
            <person name="Grigoriev I.V."/>
            <person name="Buss L.W."/>
            <person name="Schierwater B."/>
            <person name="Dellaporta S.L."/>
            <person name="Rokhsar D.S."/>
        </authorList>
    </citation>
    <scope>NUCLEOTIDE SEQUENCE [LARGE SCALE GENOMIC DNA]</scope>
    <source>
        <strain evidence="11 12">Grell-BS-1999</strain>
    </source>
</reference>
<dbReference type="Proteomes" id="UP000009022">
    <property type="component" value="Unassembled WGS sequence"/>
</dbReference>
<comment type="subcellular location">
    <subcellularLocation>
        <location evidence="1">Mitochondrion inner membrane</location>
    </subcellularLocation>
</comment>
<dbReference type="GO" id="GO:0005739">
    <property type="term" value="C:mitochondrion"/>
    <property type="evidence" value="ECO:0000318"/>
    <property type="project" value="GO_Central"/>
</dbReference>
<proteinExistence type="inferred from homology"/>
<keyword evidence="12" id="KW-1185">Reference proteome</keyword>
<dbReference type="AlphaFoldDB" id="B3RZ02"/>
<dbReference type="PRINTS" id="PR02049">
    <property type="entry name" value="PROTEINF36A"/>
</dbReference>
<evidence type="ECO:0000256" key="2">
    <source>
        <dbReference type="ARBA" id="ARBA00009575"/>
    </source>
</evidence>
<evidence type="ECO:0000256" key="10">
    <source>
        <dbReference type="SAM" id="Phobius"/>
    </source>
</evidence>
<dbReference type="EMBL" id="DS985246">
    <property type="protein sequence ID" value="EDV24116.1"/>
    <property type="molecule type" value="Genomic_DNA"/>
</dbReference>
<dbReference type="PhylomeDB" id="B3RZ02"/>
<dbReference type="Pfam" id="PF12597">
    <property type="entry name" value="Cox20"/>
    <property type="match status" value="1"/>
</dbReference>
<evidence type="ECO:0000256" key="8">
    <source>
        <dbReference type="ARBA" id="ARBA00023136"/>
    </source>
</evidence>
<feature type="region of interest" description="Disordered" evidence="9">
    <location>
        <begin position="98"/>
        <end position="117"/>
    </location>
</feature>
<evidence type="ECO:0000256" key="3">
    <source>
        <dbReference type="ARBA" id="ARBA00017689"/>
    </source>
</evidence>
<dbReference type="HOGENOM" id="CLU_101495_1_0_1"/>
<evidence type="ECO:0000313" key="12">
    <source>
        <dbReference type="Proteomes" id="UP000009022"/>
    </source>
</evidence>
<dbReference type="CTD" id="6754855"/>
<evidence type="ECO:0000256" key="4">
    <source>
        <dbReference type="ARBA" id="ARBA00022692"/>
    </source>
</evidence>
<dbReference type="PANTHER" id="PTHR31586">
    <property type="entry name" value="CYTOCHROME C OXIDASE PROTEIN 20"/>
    <property type="match status" value="1"/>
</dbReference>
<dbReference type="GO" id="GO:0005743">
    <property type="term" value="C:mitochondrial inner membrane"/>
    <property type="evidence" value="ECO:0007669"/>
    <property type="project" value="UniProtKB-SubCell"/>
</dbReference>
<dbReference type="GeneID" id="6754855"/>
<dbReference type="OMA" id="HQDISEC"/>
<dbReference type="InParanoid" id="B3RZ02"/>
<dbReference type="OrthoDB" id="14603at2759"/>
<dbReference type="eggNOG" id="ENOG502S3BD">
    <property type="taxonomic scope" value="Eukaryota"/>
</dbReference>
<dbReference type="PANTHER" id="PTHR31586:SF1">
    <property type="entry name" value="CYTOCHROME C OXIDASE ASSEMBLY PROTEIN COX20, MITOCHONDRIAL"/>
    <property type="match status" value="1"/>
</dbReference>
<sequence length="117" mass="13437">MDKVDNSAKPARKQWWHFDYQKVPCARSSLLYGISGGLVVGALVFTRTKIVRRSCDYAVASFAVVSLSFWTYCNYHVSKERARLRKIVGAYQSRVDLARKQSETEDEKNNHQDISEC</sequence>
<comment type="similarity">
    <text evidence="2">Belongs to the COX20 family.</text>
</comment>
<accession>B3RZ02</accession>
<evidence type="ECO:0000256" key="1">
    <source>
        <dbReference type="ARBA" id="ARBA00004273"/>
    </source>
</evidence>
<keyword evidence="5" id="KW-0999">Mitochondrion inner membrane</keyword>
<dbReference type="KEGG" id="tad:TRIADDRAFT_57278"/>
<dbReference type="STRING" id="10228.B3RZ02"/>
<gene>
    <name evidence="11" type="ORF">TRIADDRAFT_57278</name>
</gene>
<keyword evidence="6 10" id="KW-1133">Transmembrane helix</keyword>
<organism evidence="11 12">
    <name type="scientific">Trichoplax adhaerens</name>
    <name type="common">Trichoplax reptans</name>
    <dbReference type="NCBI Taxonomy" id="10228"/>
    <lineage>
        <taxon>Eukaryota</taxon>
        <taxon>Metazoa</taxon>
        <taxon>Placozoa</taxon>
        <taxon>Uniplacotomia</taxon>
        <taxon>Trichoplacea</taxon>
        <taxon>Trichoplacidae</taxon>
        <taxon>Trichoplax</taxon>
    </lineage>
</organism>
<evidence type="ECO:0000256" key="9">
    <source>
        <dbReference type="SAM" id="MobiDB-lite"/>
    </source>
</evidence>
<keyword evidence="7" id="KW-0496">Mitochondrion</keyword>
<protein>
    <recommendedName>
        <fullName evidence="3">Cytochrome c oxidase assembly protein COX20, mitochondrial</fullName>
    </recommendedName>
</protein>
<evidence type="ECO:0000256" key="5">
    <source>
        <dbReference type="ARBA" id="ARBA00022792"/>
    </source>
</evidence>
<keyword evidence="4 10" id="KW-0812">Transmembrane</keyword>
<dbReference type="RefSeq" id="XP_002113642.1">
    <property type="nucleotide sequence ID" value="XM_002113606.1"/>
</dbReference>
<feature type="transmembrane region" description="Helical" evidence="10">
    <location>
        <begin position="29"/>
        <end position="45"/>
    </location>
</feature>
<evidence type="ECO:0000256" key="6">
    <source>
        <dbReference type="ARBA" id="ARBA00022989"/>
    </source>
</evidence>
<name>B3RZ02_TRIAD</name>
<dbReference type="GO" id="GO:0033617">
    <property type="term" value="P:mitochondrial respiratory chain complex IV assembly"/>
    <property type="evidence" value="ECO:0000318"/>
    <property type="project" value="GO_Central"/>
</dbReference>